<evidence type="ECO:0000313" key="1">
    <source>
        <dbReference type="EMBL" id="OPA73209.1"/>
    </source>
</evidence>
<dbReference type="PANTHER" id="PTHR11669:SF8">
    <property type="entry name" value="DNA POLYMERASE III SUBUNIT DELTA"/>
    <property type="match status" value="1"/>
</dbReference>
<comment type="caution">
    <text evidence="1">The sequence shown here is derived from an EMBL/GenBank/DDBJ whole genome shotgun (WGS) entry which is preliminary data.</text>
</comment>
<gene>
    <name evidence="1" type="ORF">BVG16_30145</name>
</gene>
<dbReference type="InterPro" id="IPR004622">
    <property type="entry name" value="DNA_pol_HolB"/>
</dbReference>
<dbReference type="EMBL" id="MSZX01000021">
    <property type="protein sequence ID" value="OPA73209.1"/>
    <property type="molecule type" value="Genomic_DNA"/>
</dbReference>
<protein>
    <submittedName>
        <fullName evidence="1">DNA polymerase III subunit delta</fullName>
    </submittedName>
</protein>
<accession>A0A1T2WZZ8</accession>
<dbReference type="AlphaFoldDB" id="A0A1T2WZZ8"/>
<dbReference type="InterPro" id="IPR027417">
    <property type="entry name" value="P-loop_NTPase"/>
</dbReference>
<dbReference type="Gene3D" id="3.40.50.300">
    <property type="entry name" value="P-loop containing nucleotide triphosphate hydrolases"/>
    <property type="match status" value="1"/>
</dbReference>
<dbReference type="GO" id="GO:0006261">
    <property type="term" value="P:DNA-templated DNA replication"/>
    <property type="evidence" value="ECO:0007669"/>
    <property type="project" value="TreeGrafter"/>
</dbReference>
<organism evidence="1 2">
    <name type="scientific">Paenibacillus selenitireducens</name>
    <dbReference type="NCBI Taxonomy" id="1324314"/>
    <lineage>
        <taxon>Bacteria</taxon>
        <taxon>Bacillati</taxon>
        <taxon>Bacillota</taxon>
        <taxon>Bacilli</taxon>
        <taxon>Bacillales</taxon>
        <taxon>Paenibacillaceae</taxon>
        <taxon>Paenibacillus</taxon>
    </lineage>
</organism>
<dbReference type="Proteomes" id="UP000190188">
    <property type="component" value="Unassembled WGS sequence"/>
</dbReference>
<dbReference type="Pfam" id="PF13177">
    <property type="entry name" value="DNA_pol3_delta2"/>
    <property type="match status" value="1"/>
</dbReference>
<name>A0A1T2WZZ8_9BACL</name>
<dbReference type="FunFam" id="3.40.50.300:FF:001255">
    <property type="entry name" value="DNA polymerase III subunit delta"/>
    <property type="match status" value="1"/>
</dbReference>
<dbReference type="PANTHER" id="PTHR11669">
    <property type="entry name" value="REPLICATION FACTOR C / DNA POLYMERASE III GAMMA-TAU SUBUNIT"/>
    <property type="match status" value="1"/>
</dbReference>
<dbReference type="NCBIfam" id="TIGR00678">
    <property type="entry name" value="holB"/>
    <property type="match status" value="1"/>
</dbReference>
<dbReference type="GO" id="GO:0008408">
    <property type="term" value="F:3'-5' exonuclease activity"/>
    <property type="evidence" value="ECO:0007669"/>
    <property type="project" value="InterPro"/>
</dbReference>
<proteinExistence type="predicted"/>
<keyword evidence="2" id="KW-1185">Reference proteome</keyword>
<reference evidence="1 2" key="1">
    <citation type="submission" date="2017-01" db="EMBL/GenBank/DDBJ databases">
        <title>Genome analysis of Paenibacillus selenitrireducens ES3-24.</title>
        <authorList>
            <person name="Xu D."/>
            <person name="Yao R."/>
            <person name="Zheng S."/>
        </authorList>
    </citation>
    <scope>NUCLEOTIDE SEQUENCE [LARGE SCALE GENOMIC DNA]</scope>
    <source>
        <strain evidence="1 2">ES3-24</strain>
    </source>
</reference>
<dbReference type="GO" id="GO:0003887">
    <property type="term" value="F:DNA-directed DNA polymerase activity"/>
    <property type="evidence" value="ECO:0007669"/>
    <property type="project" value="InterPro"/>
</dbReference>
<dbReference type="InterPro" id="IPR050238">
    <property type="entry name" value="DNA_Rep/Repair_Clamp_Loader"/>
</dbReference>
<dbReference type="SUPFAM" id="SSF52540">
    <property type="entry name" value="P-loop containing nucleoside triphosphate hydrolases"/>
    <property type="match status" value="1"/>
</dbReference>
<dbReference type="STRING" id="1324314.BVG16_30145"/>
<dbReference type="RefSeq" id="WP_078502907.1">
    <property type="nucleotide sequence ID" value="NZ_MSZX01000021.1"/>
</dbReference>
<evidence type="ECO:0000313" key="2">
    <source>
        <dbReference type="Proteomes" id="UP000190188"/>
    </source>
</evidence>
<sequence length="325" mass="36817">MSFQDIIGQAHAKQMLQNGLRNDKVSHAYLFAGPQGSGRKEMALTFAKALFCTEMKDDCCDECLECRKVDHHNHPDIHVIAPEGSSIKIEQIRALQREFAYRTGGGSRKVYIMEQADKMTVQAANSLLKFLEEPLSPVVAILLTENGQAMLPTIQSRAQWISFTPMDPKAMLQVLVQEGYAQSLARCAVHLASGLPACREIIQQNWFAEIRNVMLQLGKDCLNKVNTAMITAQQQLFKTPLAEHLDTLMSLFLLWFKDMIHYQLDRTESIIFIDQLESISKYAFSRTTEAWVRCMELTTEMQKRLRANVNPQLAFEQFLVGVQGG</sequence>
<dbReference type="OrthoDB" id="9810148at2"/>